<protein>
    <submittedName>
        <fullName evidence="1">Uncharacterized protein</fullName>
    </submittedName>
</protein>
<organism evidence="1 2">
    <name type="scientific">Planobispora siamensis</name>
    <dbReference type="NCBI Taxonomy" id="936338"/>
    <lineage>
        <taxon>Bacteria</taxon>
        <taxon>Bacillati</taxon>
        <taxon>Actinomycetota</taxon>
        <taxon>Actinomycetes</taxon>
        <taxon>Streptosporangiales</taxon>
        <taxon>Streptosporangiaceae</taxon>
        <taxon>Planobispora</taxon>
    </lineage>
</organism>
<accession>A0A8J3SLB2</accession>
<dbReference type="EMBL" id="BOOJ01000052">
    <property type="protein sequence ID" value="GIH95250.1"/>
    <property type="molecule type" value="Genomic_DNA"/>
</dbReference>
<proteinExistence type="predicted"/>
<comment type="caution">
    <text evidence="1">The sequence shown here is derived from an EMBL/GenBank/DDBJ whole genome shotgun (WGS) entry which is preliminary data.</text>
</comment>
<sequence>MRSQTVSRTVQREDTVSRICGPWGVTRRIARCENPCIARGSGAHTRSFGGSAGYFFKIVSAAVIA</sequence>
<keyword evidence="2" id="KW-1185">Reference proteome</keyword>
<dbReference type="Proteomes" id="UP000619788">
    <property type="component" value="Unassembled WGS sequence"/>
</dbReference>
<evidence type="ECO:0000313" key="1">
    <source>
        <dbReference type="EMBL" id="GIH95250.1"/>
    </source>
</evidence>
<evidence type="ECO:0000313" key="2">
    <source>
        <dbReference type="Proteomes" id="UP000619788"/>
    </source>
</evidence>
<dbReference type="AlphaFoldDB" id="A0A8J3SLB2"/>
<gene>
    <name evidence="1" type="ORF">Psi01_58800</name>
</gene>
<name>A0A8J3SLB2_9ACTN</name>
<reference evidence="1 2" key="1">
    <citation type="submission" date="2021-01" db="EMBL/GenBank/DDBJ databases">
        <title>Whole genome shotgun sequence of Planobispora siamensis NBRC 107568.</title>
        <authorList>
            <person name="Komaki H."/>
            <person name="Tamura T."/>
        </authorList>
    </citation>
    <scope>NUCLEOTIDE SEQUENCE [LARGE SCALE GENOMIC DNA]</scope>
    <source>
        <strain evidence="1 2">NBRC 107568</strain>
    </source>
</reference>